<reference evidence="2" key="1">
    <citation type="submission" date="2014-09" db="EMBL/GenBank/DDBJ databases">
        <authorList>
            <person name="Magalhaes I.L.F."/>
            <person name="Oliveira U."/>
            <person name="Santos F.R."/>
            <person name="Vidigal T.H.D.A."/>
            <person name="Brescovit A.D."/>
            <person name="Santos A.J."/>
        </authorList>
    </citation>
    <scope>NUCLEOTIDE SEQUENCE</scope>
    <source>
        <tissue evidence="2">Shoot tissue taken approximately 20 cm above the soil surface</tissue>
    </source>
</reference>
<dbReference type="GO" id="GO:0005634">
    <property type="term" value="C:nucleus"/>
    <property type="evidence" value="ECO:0007669"/>
    <property type="project" value="UniProtKB-SubCell"/>
</dbReference>
<dbReference type="PANTHER" id="PTHR33789:SF11">
    <property type="entry name" value="OS05G0202300 PROTEIN"/>
    <property type="match status" value="1"/>
</dbReference>
<name>A0A0A9HMR7_ARUDO</name>
<dbReference type="Gene3D" id="3.30.530.20">
    <property type="match status" value="1"/>
</dbReference>
<comment type="subcellular location">
    <subcellularLocation>
        <location evidence="1">Nucleus</location>
    </subcellularLocation>
</comment>
<proteinExistence type="predicted"/>
<dbReference type="AlphaFoldDB" id="A0A0A9HMR7"/>
<dbReference type="SUPFAM" id="SSF55961">
    <property type="entry name" value="Bet v1-like"/>
    <property type="match status" value="1"/>
</dbReference>
<sequence>MTVLPEKEEDQQGCRLVWAFECEPVQGWSKDGLLGYLDGAVKGIAARIEAAADSAGGDVAA</sequence>
<dbReference type="EMBL" id="GBRH01161735">
    <property type="protein sequence ID" value="JAE36161.1"/>
    <property type="molecule type" value="Transcribed_RNA"/>
</dbReference>
<dbReference type="InterPro" id="IPR023393">
    <property type="entry name" value="START-like_dom_sf"/>
</dbReference>
<evidence type="ECO:0000256" key="1">
    <source>
        <dbReference type="ARBA" id="ARBA00004123"/>
    </source>
</evidence>
<accession>A0A0A9HMR7</accession>
<protein>
    <submittedName>
        <fullName evidence="2">Uncharacterized protein</fullName>
    </submittedName>
</protein>
<organism evidence="2">
    <name type="scientific">Arundo donax</name>
    <name type="common">Giant reed</name>
    <name type="synonym">Donax arundinaceus</name>
    <dbReference type="NCBI Taxonomy" id="35708"/>
    <lineage>
        <taxon>Eukaryota</taxon>
        <taxon>Viridiplantae</taxon>
        <taxon>Streptophyta</taxon>
        <taxon>Embryophyta</taxon>
        <taxon>Tracheophyta</taxon>
        <taxon>Spermatophyta</taxon>
        <taxon>Magnoliopsida</taxon>
        <taxon>Liliopsida</taxon>
        <taxon>Poales</taxon>
        <taxon>Poaceae</taxon>
        <taxon>PACMAD clade</taxon>
        <taxon>Arundinoideae</taxon>
        <taxon>Arundineae</taxon>
        <taxon>Arundo</taxon>
    </lineage>
</organism>
<evidence type="ECO:0000313" key="2">
    <source>
        <dbReference type="EMBL" id="JAE36161.1"/>
    </source>
</evidence>
<reference evidence="2" key="2">
    <citation type="journal article" date="2015" name="Data Brief">
        <title>Shoot transcriptome of the giant reed, Arundo donax.</title>
        <authorList>
            <person name="Barrero R.A."/>
            <person name="Guerrero F.D."/>
            <person name="Moolhuijzen P."/>
            <person name="Goolsby J.A."/>
            <person name="Tidwell J."/>
            <person name="Bellgard S.E."/>
            <person name="Bellgard M.I."/>
        </authorList>
    </citation>
    <scope>NUCLEOTIDE SEQUENCE</scope>
    <source>
        <tissue evidence="2">Shoot tissue taken approximately 20 cm above the soil surface</tissue>
    </source>
</reference>
<dbReference type="InterPro" id="IPR053249">
    <property type="entry name" value="LFS"/>
</dbReference>
<dbReference type="PANTHER" id="PTHR33789">
    <property type="entry name" value="LACHRYMATORY-FACTOR SYNTHASE"/>
    <property type="match status" value="1"/>
</dbReference>